<gene>
    <name evidence="2" type="ORF">ACFFX0_05150</name>
</gene>
<feature type="region of interest" description="Disordered" evidence="1">
    <location>
        <begin position="1"/>
        <end position="95"/>
    </location>
</feature>
<reference evidence="2 3" key="1">
    <citation type="submission" date="2024-09" db="EMBL/GenBank/DDBJ databases">
        <authorList>
            <person name="Sun Q."/>
            <person name="Mori K."/>
        </authorList>
    </citation>
    <scope>NUCLEOTIDE SEQUENCE [LARGE SCALE GENOMIC DNA]</scope>
    <source>
        <strain evidence="2 3">CCM 7609</strain>
    </source>
</reference>
<sequence length="95" mass="10062">MPGPAPGPPPGPSPRPNHRHHGPGRHRPVDRGRRRRPGRRRSCTGPGLGMGGCGGRRTTVAAVGRSRRAGGPAYRDVRRQLAPHGDRAGVRAPIP</sequence>
<feature type="compositionally biased region" description="Pro residues" evidence="1">
    <location>
        <begin position="1"/>
        <end position="15"/>
    </location>
</feature>
<accession>A0ABV5FVX8</accession>
<comment type="caution">
    <text evidence="2">The sequence shown here is derived from an EMBL/GenBank/DDBJ whole genome shotgun (WGS) entry which is preliminary data.</text>
</comment>
<feature type="compositionally biased region" description="Basic residues" evidence="1">
    <location>
        <begin position="16"/>
        <end position="42"/>
    </location>
</feature>
<evidence type="ECO:0000256" key="1">
    <source>
        <dbReference type="SAM" id="MobiDB-lite"/>
    </source>
</evidence>
<evidence type="ECO:0000313" key="3">
    <source>
        <dbReference type="Proteomes" id="UP001589575"/>
    </source>
</evidence>
<feature type="compositionally biased region" description="Gly residues" evidence="1">
    <location>
        <begin position="46"/>
        <end position="55"/>
    </location>
</feature>
<keyword evidence="3" id="KW-1185">Reference proteome</keyword>
<evidence type="ECO:0000313" key="2">
    <source>
        <dbReference type="EMBL" id="MFB9070609.1"/>
    </source>
</evidence>
<dbReference type="EMBL" id="JBHMFI010000001">
    <property type="protein sequence ID" value="MFB9070609.1"/>
    <property type="molecule type" value="Genomic_DNA"/>
</dbReference>
<organism evidence="2 3">
    <name type="scientific">Citricoccus parietis</name>
    <dbReference type="NCBI Taxonomy" id="592307"/>
    <lineage>
        <taxon>Bacteria</taxon>
        <taxon>Bacillati</taxon>
        <taxon>Actinomycetota</taxon>
        <taxon>Actinomycetes</taxon>
        <taxon>Micrococcales</taxon>
        <taxon>Micrococcaceae</taxon>
        <taxon>Citricoccus</taxon>
    </lineage>
</organism>
<name>A0ABV5FVX8_9MICC</name>
<dbReference type="Proteomes" id="UP001589575">
    <property type="component" value="Unassembled WGS sequence"/>
</dbReference>
<proteinExistence type="predicted"/>
<feature type="compositionally biased region" description="Basic and acidic residues" evidence="1">
    <location>
        <begin position="75"/>
        <end position="89"/>
    </location>
</feature>
<protein>
    <submittedName>
        <fullName evidence="2">Uncharacterized protein</fullName>
    </submittedName>
</protein>